<keyword evidence="4" id="KW-1185">Reference proteome</keyword>
<proteinExistence type="predicted"/>
<evidence type="ECO:0000313" key="4">
    <source>
        <dbReference type="Proteomes" id="UP000262832"/>
    </source>
</evidence>
<evidence type="ECO:0000259" key="2">
    <source>
        <dbReference type="Pfam" id="PF20419"/>
    </source>
</evidence>
<sequence length="897" mass="96947">MMRIGSIIALLAVLPFTASAKVYDLAKINEDQPVDFCPVSIAIDPGEGEYDKVYRCQGDITLRDGDSIINSNESNVLLRAFTKVELQGTNTIGSPNSPISIESQFGGIRLSNSNLDSGYSIIYGNLQTISGISLQNALIDGNVNSGGMNIELNGNYNVINGSIFAKQHIDLSNTSVCGSVESEGGALYTRSNANLIVGNIKTPQNVELINTEVFGSIDSEGANVTLDSSSVYANNMAVDVFQKASRVKGMGQVCGGIKAHTIDSTITRYCGIDEPNCSYASQRRCPDKVVPICEIKPPSEDDFELVVTPHDDIALMCGESLPQFLATTTNNGEPASTKVTATLSHPSLFTLKVIKGAKNGSDYLSTDEGQLELEIIPKDIDQLELGANYRLTFTVANDAEKAQAVKFMFEPFMFEAYSKDPGTSVDEISVVAGKSQIVNTRLLACSATGEQIVATNYDGLPKVSHSIIKPAQGSKGNFAYSADFTDGLSSHGLITNESGLFNVRLNDSFDCKGYENCPTNGAVTVSGSFDVKSRPWTLAICDAGQPLRSGTSSSGNGFIASGEDFSVTVKPIVWQAGGSLSNPVNTRNYCDADVTRNFMLDDAPAASVILSSKQATPQATSSNQTKLLESPLGLSKTHKEHSGDGYIFSQLSWQEVGSLRVKANLSGEYLDLTVNEGFRNIGRFYPKYFKARDVEWAYPSGQSFVYMNQPMDSISYNVIALNADKQNVLNYVHFAPNYRQHFNLGELSSYSDRFVPPLSSQGEWSKIGNASVGRFTIIKAASGATCLNSPCWEKDETDGQYPDGPFNKTNSAATSKIGLTYELGNVVDEVHFLDATHIFSTQPDVRFGRLNFKDVGGNQGMTIRVPLDVEVWEGGRFVTHLQTPPMANNRAAFQFSA</sequence>
<reference evidence="3 4" key="1">
    <citation type="submission" date="2018-08" db="EMBL/GenBank/DDBJ databases">
        <title>Genomic taxonomy of the Vibrionaceae family.</title>
        <authorList>
            <person name="Gomez-Gil B."/>
            <person name="Tanaka M."/>
            <person name="Sawabe T."/>
            <person name="Enciso-Ibarra K."/>
        </authorList>
    </citation>
    <scope>NUCLEOTIDE SEQUENCE [LARGE SCALE GENOMIC DNA]</scope>
    <source>
        <strain evidence="3 4">CAIM 1831</strain>
    </source>
</reference>
<feature type="chain" id="PRO_5045195751" evidence="1">
    <location>
        <begin position="21"/>
        <end position="897"/>
    </location>
</feature>
<name>A0ABM6YZ16_9VIBR</name>
<dbReference type="InterPro" id="IPR046524">
    <property type="entry name" value="DUF6701"/>
</dbReference>
<accession>A0ABM6YZ16</accession>
<dbReference type="RefSeq" id="WP_128813067.1">
    <property type="nucleotide sequence ID" value="NZ_CP032094.1"/>
</dbReference>
<evidence type="ECO:0000256" key="1">
    <source>
        <dbReference type="SAM" id="SignalP"/>
    </source>
</evidence>
<feature type="signal peptide" evidence="1">
    <location>
        <begin position="1"/>
        <end position="20"/>
    </location>
</feature>
<feature type="domain" description="DUF6701" evidence="2">
    <location>
        <begin position="516"/>
        <end position="880"/>
    </location>
</feature>
<evidence type="ECO:0000313" key="3">
    <source>
        <dbReference type="EMBL" id="AXY03171.1"/>
    </source>
</evidence>
<dbReference type="Proteomes" id="UP000262832">
    <property type="component" value="Chromosome II"/>
</dbReference>
<organism evidence="3 4">
    <name type="scientific">Vibrio alfacsensis</name>
    <dbReference type="NCBI Taxonomy" id="1074311"/>
    <lineage>
        <taxon>Bacteria</taxon>
        <taxon>Pseudomonadati</taxon>
        <taxon>Pseudomonadota</taxon>
        <taxon>Gammaproteobacteria</taxon>
        <taxon>Vibrionales</taxon>
        <taxon>Vibrionaceae</taxon>
        <taxon>Vibrio</taxon>
    </lineage>
</organism>
<keyword evidence="1" id="KW-0732">Signal</keyword>
<gene>
    <name evidence="3" type="ORF">D1115_19940</name>
</gene>
<dbReference type="Pfam" id="PF20419">
    <property type="entry name" value="DUF6701"/>
    <property type="match status" value="1"/>
</dbReference>
<protein>
    <submittedName>
        <fullName evidence="3">Polymer-forming cytoskeletal protein</fullName>
    </submittedName>
</protein>
<dbReference type="EMBL" id="CP032094">
    <property type="protein sequence ID" value="AXY03171.1"/>
    <property type="molecule type" value="Genomic_DNA"/>
</dbReference>